<dbReference type="GO" id="GO:0005829">
    <property type="term" value="C:cytosol"/>
    <property type="evidence" value="ECO:0007669"/>
    <property type="project" value="TreeGrafter"/>
</dbReference>
<comment type="pathway">
    <text evidence="3 15">Cell wall biogenesis; peptidoglycan biosynthesis.</text>
</comment>
<feature type="binding site" evidence="17">
    <location>
        <position position="306"/>
    </location>
    <ligand>
        <name>Mg(2+)</name>
        <dbReference type="ChEBI" id="CHEBI:18420"/>
        <label>1</label>
    </ligand>
</feature>
<evidence type="ECO:0000256" key="1">
    <source>
        <dbReference type="ARBA" id="ARBA00001936"/>
    </source>
</evidence>
<evidence type="ECO:0000256" key="5">
    <source>
        <dbReference type="ARBA" id="ARBA00022598"/>
    </source>
</evidence>
<keyword evidence="9 17" id="KW-0460">Magnesium</keyword>
<feature type="domain" description="ATP-grasp" evidence="19">
    <location>
        <begin position="147"/>
        <end position="352"/>
    </location>
</feature>
<dbReference type="NCBIfam" id="NF002528">
    <property type="entry name" value="PRK01966.1-4"/>
    <property type="match status" value="1"/>
</dbReference>
<evidence type="ECO:0000313" key="20">
    <source>
        <dbReference type="EMBL" id="CEN32268.1"/>
    </source>
</evidence>
<keyword evidence="7 18" id="KW-0547">Nucleotide-binding</keyword>
<comment type="function">
    <text evidence="2 15">Cell wall formation.</text>
</comment>
<dbReference type="SUPFAM" id="SSF56059">
    <property type="entry name" value="Glutathione synthetase ATP-binding domain-like"/>
    <property type="match status" value="1"/>
</dbReference>
<sequence>MRKICVGILFGGCSAEYCVSINSAKGIVGAINKNIFKVVLFGINRYGTWYVLNSIDEFVYKNNFENNNIFHFDNIQKGVVLFPGFPRKFMKINDIVCFYQLDIVFPVTHGMLGEDGTLQGFLQILGVPYVGSGVLSSAICMNKNMTKCFLRDIGLMVSPSFSLSYSELNNISFDSVVKRIGLPFLVKPVNQGSSLGISKVISQNNFYQSLVNAFNFDSEILLERFIHGMEITCAVLGNKNNLCISFCGEIVLLSDDFYSYNIKYIDNKNVKIIIPARINDNINNRIQDICEKIFLSLNFYEMIRVDLFLTADEEIVINEINTLPGFSADSLYPKLWKKSNLSYTDLITRVIKLALERFYGRDSKKFSF</sequence>
<dbReference type="InterPro" id="IPR011127">
    <property type="entry name" value="Dala_Dala_lig_N"/>
</dbReference>
<dbReference type="Gene3D" id="3.40.50.20">
    <property type="match status" value="1"/>
</dbReference>
<gene>
    <name evidence="20" type="primary">ddlA</name>
    <name evidence="15" type="synonym">ddl</name>
    <name evidence="20" type="ORF">WEOB_334</name>
</gene>
<dbReference type="GO" id="GO:0009252">
    <property type="term" value="P:peptidoglycan biosynthetic process"/>
    <property type="evidence" value="ECO:0007669"/>
    <property type="project" value="UniProtKB-UniRule"/>
</dbReference>
<evidence type="ECO:0000256" key="14">
    <source>
        <dbReference type="ARBA" id="ARBA00047614"/>
    </source>
</evidence>
<dbReference type="EC" id="6.3.2.4" evidence="15"/>
<reference evidence="21" key="1">
    <citation type="submission" date="2015-01" db="EMBL/GenBank/DDBJ databases">
        <authorList>
            <person name="Manzano-Marin A."/>
            <person name="Manzano-Marin A."/>
        </authorList>
    </citation>
    <scope>NUCLEOTIDE SEQUENCE [LARGE SCALE GENOMIC DNA]</scope>
    <source>
        <strain evidence="21">obscurior</strain>
    </source>
</reference>
<dbReference type="Proteomes" id="UP000242753">
    <property type="component" value="Chromosome I"/>
</dbReference>
<comment type="subcellular location">
    <subcellularLocation>
        <location evidence="15">Cytoplasm</location>
    </subcellularLocation>
</comment>
<evidence type="ECO:0000256" key="6">
    <source>
        <dbReference type="ARBA" id="ARBA00022723"/>
    </source>
</evidence>
<feature type="active site" evidence="16">
    <location>
        <position position="330"/>
    </location>
</feature>
<dbReference type="Pfam" id="PF07478">
    <property type="entry name" value="Dala_Dala_lig_C"/>
    <property type="match status" value="1"/>
</dbReference>
<feature type="binding site" evidence="17">
    <location>
        <position position="319"/>
    </location>
    <ligand>
        <name>Mg(2+)</name>
        <dbReference type="ChEBI" id="CHEBI:18420"/>
        <label>1</label>
    </ligand>
</feature>
<evidence type="ECO:0000256" key="13">
    <source>
        <dbReference type="ARBA" id="ARBA00023316"/>
    </source>
</evidence>
<dbReference type="GO" id="GO:0005524">
    <property type="term" value="F:ATP binding"/>
    <property type="evidence" value="ECO:0007669"/>
    <property type="project" value="UniProtKB-UniRule"/>
</dbReference>
<dbReference type="PANTHER" id="PTHR23132">
    <property type="entry name" value="D-ALANINE--D-ALANINE LIGASE"/>
    <property type="match status" value="1"/>
</dbReference>
<dbReference type="PROSITE" id="PS00843">
    <property type="entry name" value="DALA_DALA_LIGASE_1"/>
    <property type="match status" value="1"/>
</dbReference>
<evidence type="ECO:0000259" key="19">
    <source>
        <dbReference type="PROSITE" id="PS50975"/>
    </source>
</evidence>
<dbReference type="GO" id="GO:0046872">
    <property type="term" value="F:metal ion binding"/>
    <property type="evidence" value="ECO:0007669"/>
    <property type="project" value="UniProtKB-KW"/>
</dbReference>
<evidence type="ECO:0000256" key="8">
    <source>
        <dbReference type="ARBA" id="ARBA00022840"/>
    </source>
</evidence>
<dbReference type="InterPro" id="IPR011095">
    <property type="entry name" value="Dala_Dala_lig_C"/>
</dbReference>
<dbReference type="Gene3D" id="3.30.1490.20">
    <property type="entry name" value="ATP-grasp fold, A domain"/>
    <property type="match status" value="1"/>
</dbReference>
<dbReference type="NCBIfam" id="TIGR01205">
    <property type="entry name" value="D_ala_D_alaTIGR"/>
    <property type="match status" value="1"/>
</dbReference>
<dbReference type="KEGG" id="wca:WEOB_334"/>
<evidence type="ECO:0000256" key="4">
    <source>
        <dbReference type="ARBA" id="ARBA00010871"/>
    </source>
</evidence>
<keyword evidence="8 18" id="KW-0067">ATP-binding</keyword>
<keyword evidence="11 15" id="KW-0573">Peptidoglycan synthesis</keyword>
<dbReference type="RefSeq" id="WP_281263808.1">
    <property type="nucleotide sequence ID" value="NZ_LN774881.1"/>
</dbReference>
<dbReference type="Pfam" id="PF01820">
    <property type="entry name" value="Dala_Dala_lig_N"/>
    <property type="match status" value="1"/>
</dbReference>
<dbReference type="InterPro" id="IPR013815">
    <property type="entry name" value="ATP_grasp_subdomain_1"/>
</dbReference>
<evidence type="ECO:0000256" key="15">
    <source>
        <dbReference type="HAMAP-Rule" id="MF_00047"/>
    </source>
</evidence>
<evidence type="ECO:0000256" key="9">
    <source>
        <dbReference type="ARBA" id="ARBA00022842"/>
    </source>
</evidence>
<evidence type="ECO:0000256" key="17">
    <source>
        <dbReference type="PIRSR" id="PIRSR039102-3"/>
    </source>
</evidence>
<evidence type="ECO:0000256" key="2">
    <source>
        <dbReference type="ARBA" id="ARBA00003921"/>
    </source>
</evidence>
<keyword evidence="13 15" id="KW-0961">Cell wall biogenesis/degradation</keyword>
<evidence type="ECO:0000256" key="3">
    <source>
        <dbReference type="ARBA" id="ARBA00004752"/>
    </source>
</evidence>
<evidence type="ECO:0000256" key="18">
    <source>
        <dbReference type="PROSITE-ProRule" id="PRU00409"/>
    </source>
</evidence>
<evidence type="ECO:0000256" key="11">
    <source>
        <dbReference type="ARBA" id="ARBA00022984"/>
    </source>
</evidence>
<dbReference type="EMBL" id="LN774881">
    <property type="protein sequence ID" value="CEN32268.1"/>
    <property type="molecule type" value="Genomic_DNA"/>
</dbReference>
<dbReference type="UniPathway" id="UPA00219"/>
<dbReference type="Gene3D" id="3.30.470.20">
    <property type="entry name" value="ATP-grasp fold, B domain"/>
    <property type="match status" value="1"/>
</dbReference>
<dbReference type="GO" id="GO:0008716">
    <property type="term" value="F:D-alanine-D-alanine ligase activity"/>
    <property type="evidence" value="ECO:0007669"/>
    <property type="project" value="UniProtKB-UniRule"/>
</dbReference>
<proteinExistence type="inferred from homology"/>
<evidence type="ECO:0000313" key="21">
    <source>
        <dbReference type="Proteomes" id="UP000242753"/>
    </source>
</evidence>
<keyword evidence="10 15" id="KW-0133">Cell shape</keyword>
<name>A0A0H5BX22_9ENTR</name>
<evidence type="ECO:0000256" key="12">
    <source>
        <dbReference type="ARBA" id="ARBA00023211"/>
    </source>
</evidence>
<dbReference type="GO" id="GO:0071555">
    <property type="term" value="P:cell wall organization"/>
    <property type="evidence" value="ECO:0007669"/>
    <property type="project" value="UniProtKB-KW"/>
</dbReference>
<protein>
    <recommendedName>
        <fullName evidence="15">D-alanine--D-alanine ligase</fullName>
        <ecNumber evidence="15">6.3.2.4</ecNumber>
    </recommendedName>
    <alternativeName>
        <fullName evidence="15">D-Ala-D-Ala ligase</fullName>
    </alternativeName>
    <alternativeName>
        <fullName evidence="15">D-alanylalanine synthetase</fullName>
    </alternativeName>
</protein>
<comment type="cofactor">
    <cofactor evidence="17">
        <name>Mg(2+)</name>
        <dbReference type="ChEBI" id="CHEBI:18420"/>
    </cofactor>
    <cofactor evidence="17">
        <name>Mn(2+)</name>
        <dbReference type="ChEBI" id="CHEBI:29035"/>
    </cofactor>
    <text evidence="17">Binds 2 magnesium or manganese ions per subunit.</text>
</comment>
<dbReference type="PROSITE" id="PS50975">
    <property type="entry name" value="ATP_GRASP"/>
    <property type="match status" value="1"/>
</dbReference>
<dbReference type="PANTHER" id="PTHR23132:SF25">
    <property type="entry name" value="D-ALANINE--D-ALANINE LIGASE A"/>
    <property type="match status" value="1"/>
</dbReference>
<dbReference type="InterPro" id="IPR016185">
    <property type="entry name" value="PreATP-grasp_dom_sf"/>
</dbReference>
<comment type="similarity">
    <text evidence="4 15">Belongs to the D-alanine--D-alanine ligase family.</text>
</comment>
<evidence type="ECO:0000256" key="7">
    <source>
        <dbReference type="ARBA" id="ARBA00022741"/>
    </source>
</evidence>
<feature type="active site" evidence="16">
    <location>
        <position position="16"/>
    </location>
</feature>
<accession>A0A0H5BX22</accession>
<dbReference type="PIRSF" id="PIRSF039102">
    <property type="entry name" value="Ddl/VanB"/>
    <property type="match status" value="1"/>
</dbReference>
<dbReference type="HAMAP" id="MF_00047">
    <property type="entry name" value="Dala_Dala_lig"/>
    <property type="match status" value="1"/>
</dbReference>
<keyword evidence="21" id="KW-1185">Reference proteome</keyword>
<dbReference type="PATRIC" id="fig|1594731.3.peg.311"/>
<comment type="catalytic activity">
    <reaction evidence="14 15">
        <text>2 D-alanine + ATP = D-alanyl-D-alanine + ADP + phosphate + H(+)</text>
        <dbReference type="Rhea" id="RHEA:11224"/>
        <dbReference type="ChEBI" id="CHEBI:15378"/>
        <dbReference type="ChEBI" id="CHEBI:30616"/>
        <dbReference type="ChEBI" id="CHEBI:43474"/>
        <dbReference type="ChEBI" id="CHEBI:57416"/>
        <dbReference type="ChEBI" id="CHEBI:57822"/>
        <dbReference type="ChEBI" id="CHEBI:456216"/>
        <dbReference type="EC" id="6.3.2.4"/>
    </reaction>
</comment>
<dbReference type="InterPro" id="IPR000291">
    <property type="entry name" value="D-Ala_lig_Van_CS"/>
</dbReference>
<feature type="binding site" evidence="17">
    <location>
        <position position="319"/>
    </location>
    <ligand>
        <name>Mg(2+)</name>
        <dbReference type="ChEBI" id="CHEBI:18420"/>
        <label>2</label>
    </ligand>
</feature>
<dbReference type="GO" id="GO:0008360">
    <property type="term" value="P:regulation of cell shape"/>
    <property type="evidence" value="ECO:0007669"/>
    <property type="project" value="UniProtKB-KW"/>
</dbReference>
<organism evidence="20 21">
    <name type="scientific">Candidatus Westeberhardia cardiocondylae</name>
    <dbReference type="NCBI Taxonomy" id="1594731"/>
    <lineage>
        <taxon>Bacteria</taxon>
        <taxon>Pseudomonadati</taxon>
        <taxon>Pseudomonadota</taxon>
        <taxon>Gammaproteobacteria</taxon>
        <taxon>Enterobacterales</taxon>
        <taxon>Enterobacteriaceae</taxon>
        <taxon>ant endosymbionts</taxon>
        <taxon>Candidatus Westeberhardia</taxon>
    </lineage>
</organism>
<dbReference type="AlphaFoldDB" id="A0A0H5BX22"/>
<dbReference type="STRING" id="1594731.WEOB_334"/>
<dbReference type="InterPro" id="IPR011761">
    <property type="entry name" value="ATP-grasp"/>
</dbReference>
<dbReference type="SUPFAM" id="SSF52440">
    <property type="entry name" value="PreATP-grasp domain"/>
    <property type="match status" value="1"/>
</dbReference>
<keyword evidence="15" id="KW-0963">Cytoplasm</keyword>
<keyword evidence="6 17" id="KW-0479">Metal-binding</keyword>
<comment type="cofactor">
    <cofactor evidence="1">
        <name>Mn(2+)</name>
        <dbReference type="ChEBI" id="CHEBI:29035"/>
    </cofactor>
</comment>
<keyword evidence="5 15" id="KW-0436">Ligase</keyword>
<dbReference type="InterPro" id="IPR005905">
    <property type="entry name" value="D_ala_D_ala"/>
</dbReference>
<feature type="active site" evidence="16">
    <location>
        <position position="193"/>
    </location>
</feature>
<feature type="binding site" evidence="17">
    <location>
        <position position="321"/>
    </location>
    <ligand>
        <name>Mg(2+)</name>
        <dbReference type="ChEBI" id="CHEBI:18420"/>
        <label>2</label>
    </ligand>
</feature>
<evidence type="ECO:0000256" key="10">
    <source>
        <dbReference type="ARBA" id="ARBA00022960"/>
    </source>
</evidence>
<evidence type="ECO:0000256" key="16">
    <source>
        <dbReference type="PIRSR" id="PIRSR039102-1"/>
    </source>
</evidence>
<keyword evidence="12 17" id="KW-0464">Manganese</keyword>